<accession>A0AAU8GQI3</accession>
<evidence type="ECO:0000313" key="1">
    <source>
        <dbReference type="EMBL" id="XCH43956.1"/>
    </source>
</evidence>
<sequence>MVADHAHMPMDLVSETDRSDPKLFEQNKISLRLAVPCLCGHEAFVQTTVARDTIIENLGSEIMQSLVECVMSLHMIHEKQRRGGV</sequence>
<reference evidence="1" key="1">
    <citation type="submission" date="2024-05" db="EMBL/GenBank/DDBJ databases">
        <authorList>
            <person name="Benson E.M."/>
            <person name="Blount M.E."/>
            <person name="Chauhan S."/>
            <person name="Ehrhart J.N."/>
            <person name="Foster A.Z."/>
            <person name="Ingber A.M."/>
            <person name="Julian M.L."/>
            <person name="Kwansah D.N."/>
            <person name="Le T."/>
            <person name="May E.J."/>
            <person name="Mazel E.H."/>
            <person name="Morency E."/>
            <person name="Nelson S.A."/>
            <person name="O'Toole C.T."/>
            <person name="Potter K.E."/>
            <person name="Rue A.R."/>
            <person name="Vita L.A."/>
            <person name="Weigand K.A."/>
            <person name="Monti D.L."/>
            <person name="Russell D.A."/>
            <person name="Jacobs-Sera D."/>
            <person name="Hatfull G.F."/>
        </authorList>
    </citation>
    <scope>NUCLEOTIDE SEQUENCE</scope>
</reference>
<name>A0AAU8GQI3_9CAUD</name>
<gene>
    <name evidence="1" type="primary">84</name>
    <name evidence="1" type="ORF">SEA_PETITO_84</name>
</gene>
<dbReference type="EMBL" id="PP758912">
    <property type="protein sequence ID" value="XCH43956.1"/>
    <property type="molecule type" value="Genomic_DNA"/>
</dbReference>
<evidence type="ECO:0008006" key="2">
    <source>
        <dbReference type="Google" id="ProtNLM"/>
    </source>
</evidence>
<proteinExistence type="predicted"/>
<organism evidence="1">
    <name type="scientific">Gordonia phage Petito</name>
    <dbReference type="NCBI Taxonomy" id="3158876"/>
    <lineage>
        <taxon>Viruses</taxon>
        <taxon>Duplodnaviria</taxon>
        <taxon>Heunggongvirae</taxon>
        <taxon>Uroviricota</taxon>
        <taxon>Caudoviricetes</taxon>
    </lineage>
</organism>
<protein>
    <recommendedName>
        <fullName evidence="2">Helix-turn-helix DNA binding domain protein</fullName>
    </recommendedName>
</protein>